<keyword evidence="2 6" id="KW-0540">Nuclease</keyword>
<evidence type="ECO:0000256" key="7">
    <source>
        <dbReference type="NCBIfam" id="TIGR00188"/>
    </source>
</evidence>
<dbReference type="GO" id="GO:0004526">
    <property type="term" value="F:ribonuclease P activity"/>
    <property type="evidence" value="ECO:0007669"/>
    <property type="project" value="UniProtKB-UniRule"/>
</dbReference>
<reference evidence="8 9" key="1">
    <citation type="submission" date="2019-02" db="EMBL/GenBank/DDBJ databases">
        <title>Deep-cultivation of Planctomycetes and their phenomic and genomic characterization uncovers novel biology.</title>
        <authorList>
            <person name="Wiegand S."/>
            <person name="Jogler M."/>
            <person name="Boedeker C."/>
            <person name="Pinto D."/>
            <person name="Vollmers J."/>
            <person name="Rivas-Marin E."/>
            <person name="Kohn T."/>
            <person name="Peeters S.H."/>
            <person name="Heuer A."/>
            <person name="Rast P."/>
            <person name="Oberbeckmann S."/>
            <person name="Bunk B."/>
            <person name="Jeske O."/>
            <person name="Meyerdierks A."/>
            <person name="Storesund J.E."/>
            <person name="Kallscheuer N."/>
            <person name="Luecker S."/>
            <person name="Lage O.M."/>
            <person name="Pohl T."/>
            <person name="Merkel B.J."/>
            <person name="Hornburger P."/>
            <person name="Mueller R.-W."/>
            <person name="Bruemmer F."/>
            <person name="Labrenz M."/>
            <person name="Spormann A.M."/>
            <person name="Op Den Camp H."/>
            <person name="Overmann J."/>
            <person name="Amann R."/>
            <person name="Jetten M.S.M."/>
            <person name="Mascher T."/>
            <person name="Medema M.H."/>
            <person name="Devos D.P."/>
            <person name="Kaster A.-K."/>
            <person name="Ovreas L."/>
            <person name="Rohde M."/>
            <person name="Galperin M.Y."/>
            <person name="Jogler C."/>
        </authorList>
    </citation>
    <scope>NUCLEOTIDE SEQUENCE [LARGE SCALE GENOMIC DNA]</scope>
    <source>
        <strain evidence="8 9">Q31b</strain>
    </source>
</reference>
<evidence type="ECO:0000256" key="4">
    <source>
        <dbReference type="ARBA" id="ARBA00022801"/>
    </source>
</evidence>
<dbReference type="SUPFAM" id="SSF54211">
    <property type="entry name" value="Ribosomal protein S5 domain 2-like"/>
    <property type="match status" value="1"/>
</dbReference>
<dbReference type="Pfam" id="PF00825">
    <property type="entry name" value="Ribonuclease_P"/>
    <property type="match status" value="1"/>
</dbReference>
<evidence type="ECO:0000256" key="1">
    <source>
        <dbReference type="ARBA" id="ARBA00022694"/>
    </source>
</evidence>
<sequence length="116" mass="13135">MRFTFVLRKGACAADGILVMFAVERKVSMIHDGDRADDATARIGITIPKKVGNAVVRNRWKRWIRESFRTQIDEIPGGIDIVVRPKKGAKPSWRAIRRSIPYLAKKVAKRLSTKTC</sequence>
<comment type="subunit">
    <text evidence="6">Consists of a catalytic RNA component (M1 or rnpB) and a protein subunit.</text>
</comment>
<comment type="similarity">
    <text evidence="6">Belongs to the RnpA family.</text>
</comment>
<dbReference type="GO" id="GO:0000049">
    <property type="term" value="F:tRNA binding"/>
    <property type="evidence" value="ECO:0007669"/>
    <property type="project" value="UniProtKB-UniRule"/>
</dbReference>
<evidence type="ECO:0000256" key="2">
    <source>
        <dbReference type="ARBA" id="ARBA00022722"/>
    </source>
</evidence>
<protein>
    <recommendedName>
        <fullName evidence="6 7">Ribonuclease P protein component</fullName>
        <shortName evidence="6">RNase P protein</shortName>
        <shortName evidence="6">RNaseP protein</shortName>
        <ecNumber evidence="6 7">3.1.26.5</ecNumber>
    </recommendedName>
    <alternativeName>
        <fullName evidence="6">Protein C5</fullName>
    </alternativeName>
</protein>
<keyword evidence="5 6" id="KW-0694">RNA-binding</keyword>
<accession>A0A5C6E8P0</accession>
<proteinExistence type="inferred from homology"/>
<dbReference type="InterPro" id="IPR014721">
    <property type="entry name" value="Ribsml_uS5_D2-typ_fold_subgr"/>
</dbReference>
<keyword evidence="1 6" id="KW-0819">tRNA processing</keyword>
<dbReference type="GO" id="GO:0030677">
    <property type="term" value="C:ribonuclease P complex"/>
    <property type="evidence" value="ECO:0007669"/>
    <property type="project" value="TreeGrafter"/>
</dbReference>
<evidence type="ECO:0000313" key="8">
    <source>
        <dbReference type="EMBL" id="TWU44895.1"/>
    </source>
</evidence>
<dbReference type="PANTHER" id="PTHR33992">
    <property type="entry name" value="RIBONUCLEASE P PROTEIN COMPONENT"/>
    <property type="match status" value="1"/>
</dbReference>
<dbReference type="EC" id="3.1.26.5" evidence="6 7"/>
<gene>
    <name evidence="6 8" type="primary">rnpA</name>
    <name evidence="8" type="ORF">Q31b_00650</name>
</gene>
<keyword evidence="3 6" id="KW-0255">Endonuclease</keyword>
<name>A0A5C6E8P0_9BACT</name>
<dbReference type="Gene3D" id="3.30.230.10">
    <property type="match status" value="1"/>
</dbReference>
<organism evidence="8 9">
    <name type="scientific">Novipirellula aureliae</name>
    <dbReference type="NCBI Taxonomy" id="2527966"/>
    <lineage>
        <taxon>Bacteria</taxon>
        <taxon>Pseudomonadati</taxon>
        <taxon>Planctomycetota</taxon>
        <taxon>Planctomycetia</taxon>
        <taxon>Pirellulales</taxon>
        <taxon>Pirellulaceae</taxon>
        <taxon>Novipirellula</taxon>
    </lineage>
</organism>
<evidence type="ECO:0000313" key="9">
    <source>
        <dbReference type="Proteomes" id="UP000315471"/>
    </source>
</evidence>
<comment type="catalytic activity">
    <reaction evidence="6">
        <text>Endonucleolytic cleavage of RNA, removing 5'-extranucleotides from tRNA precursor.</text>
        <dbReference type="EC" id="3.1.26.5"/>
    </reaction>
</comment>
<dbReference type="Proteomes" id="UP000315471">
    <property type="component" value="Unassembled WGS sequence"/>
</dbReference>
<dbReference type="GO" id="GO:0042781">
    <property type="term" value="F:3'-tRNA processing endoribonuclease activity"/>
    <property type="evidence" value="ECO:0007669"/>
    <property type="project" value="TreeGrafter"/>
</dbReference>
<comment type="caution">
    <text evidence="8">The sequence shown here is derived from an EMBL/GenBank/DDBJ whole genome shotgun (WGS) entry which is preliminary data.</text>
</comment>
<dbReference type="GO" id="GO:0001682">
    <property type="term" value="P:tRNA 5'-leader removal"/>
    <property type="evidence" value="ECO:0007669"/>
    <property type="project" value="UniProtKB-UniRule"/>
</dbReference>
<evidence type="ECO:0000256" key="5">
    <source>
        <dbReference type="ARBA" id="ARBA00022884"/>
    </source>
</evidence>
<dbReference type="NCBIfam" id="TIGR00188">
    <property type="entry name" value="rnpA"/>
    <property type="match status" value="1"/>
</dbReference>
<dbReference type="EMBL" id="SJPY01000001">
    <property type="protein sequence ID" value="TWU44895.1"/>
    <property type="molecule type" value="Genomic_DNA"/>
</dbReference>
<dbReference type="AlphaFoldDB" id="A0A5C6E8P0"/>
<evidence type="ECO:0000256" key="3">
    <source>
        <dbReference type="ARBA" id="ARBA00022759"/>
    </source>
</evidence>
<comment type="function">
    <text evidence="6">RNaseP catalyzes the removal of the 5'-leader sequence from pre-tRNA to produce the mature 5'-terminus. It can also cleave other RNA substrates such as 4.5S RNA. The protein component plays an auxiliary but essential role in vivo by binding to the 5'-leader sequence and broadening the substrate specificity of the ribozyme.</text>
</comment>
<dbReference type="HAMAP" id="MF_00227">
    <property type="entry name" value="RNase_P"/>
    <property type="match status" value="1"/>
</dbReference>
<evidence type="ECO:0000256" key="6">
    <source>
        <dbReference type="HAMAP-Rule" id="MF_00227"/>
    </source>
</evidence>
<keyword evidence="4 6" id="KW-0378">Hydrolase</keyword>
<dbReference type="InterPro" id="IPR000100">
    <property type="entry name" value="RNase_P"/>
</dbReference>
<dbReference type="PANTHER" id="PTHR33992:SF1">
    <property type="entry name" value="RIBONUCLEASE P PROTEIN COMPONENT"/>
    <property type="match status" value="1"/>
</dbReference>
<keyword evidence="9" id="KW-1185">Reference proteome</keyword>
<dbReference type="InterPro" id="IPR020568">
    <property type="entry name" value="Ribosomal_Su5_D2-typ_SF"/>
</dbReference>